<reference evidence="1" key="1">
    <citation type="journal article" date="2016" name="Proc. Natl. Acad. Sci. U.S.A.">
        <title>Lipid metabolic changes in an early divergent fungus govern the establishment of a mutualistic symbiosis with endobacteria.</title>
        <authorList>
            <person name="Lastovetsky O.A."/>
            <person name="Gaspar M.L."/>
            <person name="Mondo S.J."/>
            <person name="LaButti K.M."/>
            <person name="Sandor L."/>
            <person name="Grigoriev I.V."/>
            <person name="Henry S.A."/>
            <person name="Pawlowska T.E."/>
        </authorList>
    </citation>
    <scope>NUCLEOTIDE SEQUENCE [LARGE SCALE GENOMIC DNA]</scope>
    <source>
        <strain evidence="1">ATCC 52814</strain>
    </source>
</reference>
<dbReference type="EMBL" id="KV921853">
    <property type="protein sequence ID" value="ORE12034.1"/>
    <property type="molecule type" value="Genomic_DNA"/>
</dbReference>
<sequence length="204" mass="23466">MLMEADVDENLDIPNLPLKWKSNTNLIAQLLLNDQEIINLIVRVLVGTHIPKNSYVVHQTGWPETESFFKVYTSQNESDERFKPIVVTIQSEINQVLMLKIIQYCTFIYEKFNSLPIVLIIANKECLGSNENELNSHLVKVKSDFWAEKCLMFLSDLDITPLNNQPINAFHALCQFLSHRDKILSFSSDVENQTINLVVENSIK</sequence>
<name>A0A1X0RJ77_RHIZD</name>
<proteinExistence type="predicted"/>
<accession>A0A1X0RJ77</accession>
<protein>
    <submittedName>
        <fullName evidence="1">Uncharacterized protein</fullName>
    </submittedName>
</protein>
<dbReference type="VEuPathDB" id="FungiDB:BCV72DRAFT_331746"/>
<dbReference type="AlphaFoldDB" id="A0A1X0RJ77"/>
<evidence type="ECO:0000313" key="1">
    <source>
        <dbReference type="EMBL" id="ORE12034.1"/>
    </source>
</evidence>
<dbReference type="Proteomes" id="UP000242414">
    <property type="component" value="Unassembled WGS sequence"/>
</dbReference>
<dbReference type="OrthoDB" id="2238359at2759"/>
<gene>
    <name evidence="1" type="ORF">BCV72DRAFT_331746</name>
</gene>
<organism evidence="1">
    <name type="scientific">Rhizopus microsporus var. microsporus</name>
    <dbReference type="NCBI Taxonomy" id="86635"/>
    <lineage>
        <taxon>Eukaryota</taxon>
        <taxon>Fungi</taxon>
        <taxon>Fungi incertae sedis</taxon>
        <taxon>Mucoromycota</taxon>
        <taxon>Mucoromycotina</taxon>
        <taxon>Mucoromycetes</taxon>
        <taxon>Mucorales</taxon>
        <taxon>Mucorineae</taxon>
        <taxon>Rhizopodaceae</taxon>
        <taxon>Rhizopus</taxon>
    </lineage>
</organism>